<dbReference type="Pfam" id="PF00345">
    <property type="entry name" value="PapD_N"/>
    <property type="match status" value="1"/>
</dbReference>
<dbReference type="GO" id="GO:0030288">
    <property type="term" value="C:outer membrane-bounded periplasmic space"/>
    <property type="evidence" value="ECO:0007669"/>
    <property type="project" value="InterPro"/>
</dbReference>
<dbReference type="InterPro" id="IPR008962">
    <property type="entry name" value="PapD-like_sf"/>
</dbReference>
<comment type="subcellular location">
    <subcellularLocation>
        <location evidence="1 6">Periplasm</location>
    </subcellularLocation>
</comment>
<evidence type="ECO:0000256" key="3">
    <source>
        <dbReference type="ARBA" id="ARBA00022729"/>
    </source>
</evidence>
<proteinExistence type="inferred from homology"/>
<comment type="similarity">
    <text evidence="2 6">Belongs to the periplasmic pilus chaperone family.</text>
</comment>
<evidence type="ECO:0000256" key="6">
    <source>
        <dbReference type="RuleBase" id="RU003918"/>
    </source>
</evidence>
<dbReference type="PRINTS" id="PR00969">
    <property type="entry name" value="CHAPERONPILI"/>
</dbReference>
<reference evidence="11" key="1">
    <citation type="submission" date="2016-06" db="EMBL/GenBank/DDBJ databases">
        <authorList>
            <person name="Butler K."/>
        </authorList>
    </citation>
    <scope>NUCLEOTIDE SEQUENCE [LARGE SCALE GENOMIC DNA]</scope>
    <source>
        <strain evidence="11">GCSL-Mp20</strain>
    </source>
</reference>
<dbReference type="InterPro" id="IPR016148">
    <property type="entry name" value="Pili_assmbl_chaperone_C"/>
</dbReference>
<dbReference type="Proteomes" id="UP000092377">
    <property type="component" value="Unassembled WGS sequence"/>
</dbReference>
<organism evidence="10 11">
    <name type="scientific">Morganella psychrotolerans</name>
    <dbReference type="NCBI Taxonomy" id="368603"/>
    <lineage>
        <taxon>Bacteria</taxon>
        <taxon>Pseudomonadati</taxon>
        <taxon>Pseudomonadota</taxon>
        <taxon>Gammaproteobacteria</taxon>
        <taxon>Enterobacterales</taxon>
        <taxon>Morganellaceae</taxon>
        <taxon>Morganella</taxon>
    </lineage>
</organism>
<dbReference type="SUPFAM" id="SSF49354">
    <property type="entry name" value="PapD-like"/>
    <property type="match status" value="1"/>
</dbReference>
<accession>A0A1B8H5A7</accession>
<dbReference type="EMBL" id="LZEY01000056">
    <property type="protein sequence ID" value="OBU04268.1"/>
    <property type="molecule type" value="Genomic_DNA"/>
</dbReference>
<name>A0A1B8H5A7_9GAMM</name>
<evidence type="ECO:0000256" key="1">
    <source>
        <dbReference type="ARBA" id="ARBA00004418"/>
    </source>
</evidence>
<dbReference type="InterPro" id="IPR036316">
    <property type="entry name" value="Pili_assmbl_chap_C_dom_sf"/>
</dbReference>
<dbReference type="PANTHER" id="PTHR30251">
    <property type="entry name" value="PILUS ASSEMBLY CHAPERONE"/>
    <property type="match status" value="1"/>
</dbReference>
<evidence type="ECO:0000313" key="11">
    <source>
        <dbReference type="Proteomes" id="UP000092377"/>
    </source>
</evidence>
<dbReference type="InterPro" id="IPR016147">
    <property type="entry name" value="Pili_assmbl_chaperone_N"/>
</dbReference>
<dbReference type="InterPro" id="IPR018046">
    <property type="entry name" value="Pili_assmbl_chaperone_CS"/>
</dbReference>
<evidence type="ECO:0000259" key="8">
    <source>
        <dbReference type="Pfam" id="PF00345"/>
    </source>
</evidence>
<dbReference type="PANTHER" id="PTHR30251:SF10">
    <property type="entry name" value="FIMBRIAL CHAPERONE YEHC-RELATED"/>
    <property type="match status" value="1"/>
</dbReference>
<feature type="domain" description="Pili assembly chaperone N-terminal" evidence="8">
    <location>
        <begin position="21"/>
        <end position="145"/>
    </location>
</feature>
<evidence type="ECO:0000259" key="9">
    <source>
        <dbReference type="Pfam" id="PF02753"/>
    </source>
</evidence>
<comment type="caution">
    <text evidence="10">The sequence shown here is derived from an EMBL/GenBank/DDBJ whole genome shotgun (WGS) entry which is preliminary data.</text>
</comment>
<evidence type="ECO:0000256" key="2">
    <source>
        <dbReference type="ARBA" id="ARBA00007399"/>
    </source>
</evidence>
<keyword evidence="3 7" id="KW-0732">Signal</keyword>
<keyword evidence="11" id="KW-1185">Reference proteome</keyword>
<dbReference type="Pfam" id="PF02753">
    <property type="entry name" value="PapD_C"/>
    <property type="match status" value="1"/>
</dbReference>
<keyword evidence="5 6" id="KW-0143">Chaperone</keyword>
<dbReference type="Gene3D" id="2.60.40.10">
    <property type="entry name" value="Immunoglobulins"/>
    <property type="match status" value="2"/>
</dbReference>
<dbReference type="OrthoDB" id="9131059at2"/>
<evidence type="ECO:0000313" key="10">
    <source>
        <dbReference type="EMBL" id="OBU04268.1"/>
    </source>
</evidence>
<dbReference type="GO" id="GO:0071555">
    <property type="term" value="P:cell wall organization"/>
    <property type="evidence" value="ECO:0007669"/>
    <property type="project" value="InterPro"/>
</dbReference>
<dbReference type="AlphaFoldDB" id="A0A1B8H5A7"/>
<dbReference type="RefSeq" id="WP_067405383.1">
    <property type="nucleotide sequence ID" value="NZ_LZEY01000056.1"/>
</dbReference>
<dbReference type="InterPro" id="IPR013783">
    <property type="entry name" value="Ig-like_fold"/>
</dbReference>
<dbReference type="PROSITE" id="PS00635">
    <property type="entry name" value="PILI_CHAPERONE"/>
    <property type="match status" value="1"/>
</dbReference>
<evidence type="ECO:0000256" key="4">
    <source>
        <dbReference type="ARBA" id="ARBA00022764"/>
    </source>
</evidence>
<feature type="domain" description="Pili assembly chaperone C-terminal" evidence="9">
    <location>
        <begin position="166"/>
        <end position="224"/>
    </location>
</feature>
<feature type="signal peptide" evidence="7">
    <location>
        <begin position="1"/>
        <end position="18"/>
    </location>
</feature>
<keyword evidence="4" id="KW-0574">Periplasm</keyword>
<dbReference type="InterPro" id="IPR001829">
    <property type="entry name" value="Pili_assmbl_chaperone_bac"/>
</dbReference>
<dbReference type="InterPro" id="IPR050643">
    <property type="entry name" value="Periplasmic_pilus_chap"/>
</dbReference>
<sequence>MKKYLFLSLFFISFLTSADNIIVNGTRFIYPESEKEITIQISNLADRPAIAQIWLDTGDSTVLPENITTPFQITPPISRVDAKGGQTLRIKLIDKTGIATDRETLWWLNILDIPPINKEAMNDGKNLLQLAIRSRFKLFYRPAGLGNRDLATEQLTFTAKGNSLEINNASPFYLTVTAITLSDKKQLIQKSVMLLPKNRTEIPLNKSVKRGDKLFISNINDYGSDLTFNATLE</sequence>
<gene>
    <name evidence="10" type="ORF">AYY18_10040</name>
</gene>
<evidence type="ECO:0000256" key="5">
    <source>
        <dbReference type="ARBA" id="ARBA00023186"/>
    </source>
</evidence>
<evidence type="ECO:0000256" key="7">
    <source>
        <dbReference type="SAM" id="SignalP"/>
    </source>
</evidence>
<protein>
    <submittedName>
        <fullName evidence="10">Molecular chaperone</fullName>
    </submittedName>
</protein>
<dbReference type="SUPFAM" id="SSF49584">
    <property type="entry name" value="Periplasmic chaperone C-domain"/>
    <property type="match status" value="1"/>
</dbReference>
<feature type="chain" id="PRO_5008609356" evidence="7">
    <location>
        <begin position="19"/>
        <end position="233"/>
    </location>
</feature>